<comment type="caution">
    <text evidence="3">The sequence shown here is derived from an EMBL/GenBank/DDBJ whole genome shotgun (WGS) entry which is preliminary data.</text>
</comment>
<feature type="chain" id="PRO_5030881335" description="Right handed beta helix domain-containing protein" evidence="1">
    <location>
        <begin position="21"/>
        <end position="494"/>
    </location>
</feature>
<dbReference type="SUPFAM" id="SSF51126">
    <property type="entry name" value="Pectin lyase-like"/>
    <property type="match status" value="1"/>
</dbReference>
<evidence type="ECO:0000313" key="3">
    <source>
        <dbReference type="EMBL" id="MBB5077929.1"/>
    </source>
</evidence>
<feature type="domain" description="Right handed beta helix" evidence="2">
    <location>
        <begin position="197"/>
        <end position="376"/>
    </location>
</feature>
<evidence type="ECO:0000256" key="1">
    <source>
        <dbReference type="SAM" id="SignalP"/>
    </source>
</evidence>
<organism evidence="3 4">
    <name type="scientific">Nonomuraea endophytica</name>
    <dbReference type="NCBI Taxonomy" id="714136"/>
    <lineage>
        <taxon>Bacteria</taxon>
        <taxon>Bacillati</taxon>
        <taxon>Actinomycetota</taxon>
        <taxon>Actinomycetes</taxon>
        <taxon>Streptosporangiales</taxon>
        <taxon>Streptosporangiaceae</taxon>
        <taxon>Nonomuraea</taxon>
    </lineage>
</organism>
<accession>A0A7W8A2T4</accession>
<dbReference type="Gene3D" id="2.160.20.10">
    <property type="entry name" value="Single-stranded right-handed beta-helix, Pectin lyase-like"/>
    <property type="match status" value="1"/>
</dbReference>
<name>A0A7W8A2T4_9ACTN</name>
<dbReference type="EMBL" id="JACHIN010000004">
    <property type="protein sequence ID" value="MBB5077929.1"/>
    <property type="molecule type" value="Genomic_DNA"/>
</dbReference>
<dbReference type="InterPro" id="IPR039448">
    <property type="entry name" value="Beta_helix"/>
</dbReference>
<protein>
    <recommendedName>
        <fullName evidence="2">Right handed beta helix domain-containing protein</fullName>
    </recommendedName>
</protein>
<proteinExistence type="predicted"/>
<dbReference type="InterPro" id="IPR011050">
    <property type="entry name" value="Pectin_lyase_fold/virulence"/>
</dbReference>
<reference evidence="3 4" key="1">
    <citation type="submission" date="2020-08" db="EMBL/GenBank/DDBJ databases">
        <title>Genomic Encyclopedia of Type Strains, Phase IV (KMG-IV): sequencing the most valuable type-strain genomes for metagenomic binning, comparative biology and taxonomic classification.</title>
        <authorList>
            <person name="Goeker M."/>
        </authorList>
    </citation>
    <scope>NUCLEOTIDE SEQUENCE [LARGE SCALE GENOMIC DNA]</scope>
    <source>
        <strain evidence="3 4">DSM 45385</strain>
    </source>
</reference>
<keyword evidence="1" id="KW-0732">Signal</keyword>
<dbReference type="Pfam" id="PF13229">
    <property type="entry name" value="Beta_helix"/>
    <property type="match status" value="1"/>
</dbReference>
<dbReference type="AlphaFoldDB" id="A0A7W8A2T4"/>
<keyword evidence="4" id="KW-1185">Reference proteome</keyword>
<evidence type="ECO:0000313" key="4">
    <source>
        <dbReference type="Proteomes" id="UP000568380"/>
    </source>
</evidence>
<dbReference type="InterPro" id="IPR012334">
    <property type="entry name" value="Pectin_lyas_fold"/>
</dbReference>
<sequence>MKALLVGFVLVGLTATPALAQPTPGTYGYDHGRAVHVDCQSRKAPKGTVGHPLNTLAQVNALALRPGDRVLFKRGSTCTGALAPQGSGRSGAPIRIDAYGRGAKPRIQGGGVDDAVRLHNQQHWEIANLDVANTGATAGKRRGVRVSARDAGTLRHIVLRGLDVHDVNGDDSKDEYGSAGITMWVEGNTTPTLFDDVLITGNTVRSVDRSGIFLFSTWNLSGWGREPGNRHVPWTGVKVERNTVTDVGGDGIVLGSVTGALAEHNRVHGFQRRSQGYSVGLWTHNSDNVVIQFNEVSGGETTRDGMSFDVDENGFGTVFQYNRSHDNQGGFLLLCNAAGKIKDAVVRYNLSVNDHFRGVENCSGGIESAAIYNNTFVIGDGVTQTVINENNANRRNVLFANNIVVTRGSGKAVFNLRSGGYKLENNLLNGVAVPDGATGTVTGDPLLTGEHKLQQGSPALQKGREIAANGGRDHFGNPVTCTPDIGMHQLTTCN</sequence>
<dbReference type="Proteomes" id="UP000568380">
    <property type="component" value="Unassembled WGS sequence"/>
</dbReference>
<evidence type="ECO:0000259" key="2">
    <source>
        <dbReference type="Pfam" id="PF13229"/>
    </source>
</evidence>
<dbReference type="InterPro" id="IPR006626">
    <property type="entry name" value="PbH1"/>
</dbReference>
<gene>
    <name evidence="3" type="ORF">HNR40_003404</name>
</gene>
<dbReference type="SMART" id="SM00710">
    <property type="entry name" value="PbH1"/>
    <property type="match status" value="7"/>
</dbReference>
<feature type="signal peptide" evidence="1">
    <location>
        <begin position="1"/>
        <end position="20"/>
    </location>
</feature>
<dbReference type="RefSeq" id="WP_184962225.1">
    <property type="nucleotide sequence ID" value="NZ_JACHIN010000004.1"/>
</dbReference>